<accession>A0A1J9Q7Z4</accession>
<keyword evidence="1" id="KW-0285">Flavoprotein</keyword>
<proteinExistence type="predicted"/>
<keyword evidence="6" id="KW-1185">Reference proteome</keyword>
<name>A0A1J9Q7Z4_9EURO</name>
<dbReference type="SUPFAM" id="SSF51905">
    <property type="entry name" value="FAD/NAD(P)-binding domain"/>
    <property type="match status" value="1"/>
</dbReference>
<dbReference type="AlphaFoldDB" id="A0A1J9Q7Z4"/>
<dbReference type="OrthoDB" id="655030at2759"/>
<evidence type="ECO:0000313" key="6">
    <source>
        <dbReference type="Proteomes" id="UP000182235"/>
    </source>
</evidence>
<protein>
    <recommendedName>
        <fullName evidence="4">FAD-binding domain-containing protein</fullName>
    </recommendedName>
</protein>
<comment type="caution">
    <text evidence="5">The sequence shown here is derived from an EMBL/GenBank/DDBJ whole genome shotgun (WGS) entry which is preliminary data.</text>
</comment>
<dbReference type="InterPro" id="IPR002938">
    <property type="entry name" value="FAD-bd"/>
</dbReference>
<evidence type="ECO:0000313" key="5">
    <source>
        <dbReference type="EMBL" id="OJD11293.1"/>
    </source>
</evidence>
<sequence>MGPGADGEGFMDHDGLQTPPSATTVAVVGAGPSGLMLASNLIRYGIKTTLLDDRPDKTSTG</sequence>
<dbReference type="EMBL" id="LGRN01000571">
    <property type="protein sequence ID" value="OJD11293.1"/>
    <property type="molecule type" value="Genomic_DNA"/>
</dbReference>
<keyword evidence="3" id="KW-0560">Oxidoreductase</keyword>
<keyword evidence="2" id="KW-0274">FAD</keyword>
<reference evidence="5 6" key="1">
    <citation type="submission" date="2015-07" db="EMBL/GenBank/DDBJ databases">
        <title>Emmonsia species relationships and genome sequence.</title>
        <authorList>
            <consortium name="The Broad Institute Genomics Platform"/>
            <person name="Cuomo C.A."/>
            <person name="Munoz J.F."/>
            <person name="Imamovic A."/>
            <person name="Priest M.E."/>
            <person name="Young S."/>
            <person name="Clay O.K."/>
            <person name="McEwen J.G."/>
        </authorList>
    </citation>
    <scope>NUCLEOTIDE SEQUENCE [LARGE SCALE GENOMIC DNA]</scope>
    <source>
        <strain evidence="5 6">UAMH 9510</strain>
    </source>
</reference>
<dbReference type="InterPro" id="IPR036188">
    <property type="entry name" value="FAD/NAD-bd_sf"/>
</dbReference>
<evidence type="ECO:0000259" key="4">
    <source>
        <dbReference type="Pfam" id="PF01494"/>
    </source>
</evidence>
<evidence type="ECO:0000256" key="2">
    <source>
        <dbReference type="ARBA" id="ARBA00022827"/>
    </source>
</evidence>
<dbReference type="Proteomes" id="UP000182235">
    <property type="component" value="Unassembled WGS sequence"/>
</dbReference>
<evidence type="ECO:0000256" key="1">
    <source>
        <dbReference type="ARBA" id="ARBA00022630"/>
    </source>
</evidence>
<dbReference type="GO" id="GO:0016491">
    <property type="term" value="F:oxidoreductase activity"/>
    <property type="evidence" value="ECO:0007669"/>
    <property type="project" value="UniProtKB-KW"/>
</dbReference>
<dbReference type="Pfam" id="PF01494">
    <property type="entry name" value="FAD_binding_3"/>
    <property type="match status" value="1"/>
</dbReference>
<gene>
    <name evidence="5" type="ORF">AJ78_07899</name>
</gene>
<feature type="non-terminal residue" evidence="5">
    <location>
        <position position="61"/>
    </location>
</feature>
<dbReference type="GO" id="GO:0071949">
    <property type="term" value="F:FAD binding"/>
    <property type="evidence" value="ECO:0007669"/>
    <property type="project" value="InterPro"/>
</dbReference>
<feature type="domain" description="FAD-binding" evidence="4">
    <location>
        <begin position="23"/>
        <end position="59"/>
    </location>
</feature>
<dbReference type="STRING" id="1447872.A0A1J9Q7Z4"/>
<organism evidence="5 6">
    <name type="scientific">Emergomyces pasteurianus Ep9510</name>
    <dbReference type="NCBI Taxonomy" id="1447872"/>
    <lineage>
        <taxon>Eukaryota</taxon>
        <taxon>Fungi</taxon>
        <taxon>Dikarya</taxon>
        <taxon>Ascomycota</taxon>
        <taxon>Pezizomycotina</taxon>
        <taxon>Eurotiomycetes</taxon>
        <taxon>Eurotiomycetidae</taxon>
        <taxon>Onygenales</taxon>
        <taxon>Ajellomycetaceae</taxon>
        <taxon>Emergomyces</taxon>
    </lineage>
</organism>
<dbReference type="Gene3D" id="3.50.50.60">
    <property type="entry name" value="FAD/NAD(P)-binding domain"/>
    <property type="match status" value="1"/>
</dbReference>
<evidence type="ECO:0000256" key="3">
    <source>
        <dbReference type="ARBA" id="ARBA00023002"/>
    </source>
</evidence>